<dbReference type="OrthoDB" id="3481802at2"/>
<name>A0A3N4Z722_9MICO</name>
<comment type="caution">
    <text evidence="1">The sequence shown here is derived from an EMBL/GenBank/DDBJ whole genome shotgun (WGS) entry which is preliminary data.</text>
</comment>
<evidence type="ECO:0000313" key="2">
    <source>
        <dbReference type="Proteomes" id="UP000280726"/>
    </source>
</evidence>
<dbReference type="Pfam" id="PF18963">
    <property type="entry name" value="DUF5703"/>
    <property type="match status" value="1"/>
</dbReference>
<reference evidence="1 2" key="1">
    <citation type="submission" date="2018-11" db="EMBL/GenBank/DDBJ databases">
        <title>Sequencing the genomes of 1000 actinobacteria strains.</title>
        <authorList>
            <person name="Klenk H.-P."/>
        </authorList>
    </citation>
    <scope>NUCLEOTIDE SEQUENCE [LARGE SCALE GENOMIC DNA]</scope>
    <source>
        <strain evidence="1 2">DSM 14418</strain>
    </source>
</reference>
<dbReference type="InterPro" id="IPR043758">
    <property type="entry name" value="DUF5703"/>
</dbReference>
<organism evidence="1 2">
    <name type="scientific">Georgenia muralis</name>
    <dbReference type="NCBI Taxonomy" id="154117"/>
    <lineage>
        <taxon>Bacteria</taxon>
        <taxon>Bacillati</taxon>
        <taxon>Actinomycetota</taxon>
        <taxon>Actinomycetes</taxon>
        <taxon>Micrococcales</taxon>
        <taxon>Bogoriellaceae</taxon>
        <taxon>Georgenia</taxon>
    </lineage>
</organism>
<sequence>MPTEKNRTAAARRRAATPGTYYEYRTLSLPGSVSNGDVRRLLTDEAEYGRWELARTRLYLGGSRRVWLRRKAMRVPSTL</sequence>
<accession>A0A3N4Z722</accession>
<dbReference type="AlphaFoldDB" id="A0A3N4Z722"/>
<dbReference type="EMBL" id="RKRA01000001">
    <property type="protein sequence ID" value="RPF28123.1"/>
    <property type="molecule type" value="Genomic_DNA"/>
</dbReference>
<dbReference type="Proteomes" id="UP000280726">
    <property type="component" value="Unassembled WGS sequence"/>
</dbReference>
<evidence type="ECO:0000313" key="1">
    <source>
        <dbReference type="EMBL" id="RPF28123.1"/>
    </source>
</evidence>
<keyword evidence="2" id="KW-1185">Reference proteome</keyword>
<gene>
    <name evidence="1" type="ORF">EDD32_2636</name>
</gene>
<protein>
    <submittedName>
        <fullName evidence="1">Uncharacterized protein</fullName>
    </submittedName>
</protein>
<dbReference type="RefSeq" id="WP_123918142.1">
    <property type="nucleotide sequence ID" value="NZ_RKRA01000001.1"/>
</dbReference>
<proteinExistence type="predicted"/>